<evidence type="ECO:0000313" key="2">
    <source>
        <dbReference type="Proteomes" id="UP000188354"/>
    </source>
</evidence>
<dbReference type="AlphaFoldDB" id="A0A394DD68"/>
<dbReference type="Gramene" id="OIW20939">
    <property type="protein sequence ID" value="OIW20939"/>
    <property type="gene ID" value="TanjilG_25779"/>
</dbReference>
<accession>A0A394DD68</accession>
<comment type="caution">
    <text evidence="1">The sequence shown here is derived from an EMBL/GenBank/DDBJ whole genome shotgun (WGS) entry which is preliminary data.</text>
</comment>
<organism evidence="1 2">
    <name type="scientific">Lupinus angustifolius</name>
    <name type="common">Narrow-leaved blue lupine</name>
    <dbReference type="NCBI Taxonomy" id="3871"/>
    <lineage>
        <taxon>Eukaryota</taxon>
        <taxon>Viridiplantae</taxon>
        <taxon>Streptophyta</taxon>
        <taxon>Embryophyta</taxon>
        <taxon>Tracheophyta</taxon>
        <taxon>Spermatophyta</taxon>
        <taxon>Magnoliopsida</taxon>
        <taxon>eudicotyledons</taxon>
        <taxon>Gunneridae</taxon>
        <taxon>Pentapetalae</taxon>
        <taxon>rosids</taxon>
        <taxon>fabids</taxon>
        <taxon>Fabales</taxon>
        <taxon>Fabaceae</taxon>
        <taxon>Papilionoideae</taxon>
        <taxon>50 kb inversion clade</taxon>
        <taxon>genistoids sensu lato</taxon>
        <taxon>core genistoids</taxon>
        <taxon>Genisteae</taxon>
        <taxon>Lupinus</taxon>
    </lineage>
</organism>
<dbReference type="EMBL" id="MLAU01016772">
    <property type="protein sequence ID" value="OIW20939.1"/>
    <property type="molecule type" value="Genomic_DNA"/>
</dbReference>
<gene>
    <name evidence="1" type="ORF">TanjilG_25779</name>
</gene>
<name>A0A394DD68_LUPAN</name>
<proteinExistence type="predicted"/>
<dbReference type="Proteomes" id="UP000188354">
    <property type="component" value="Unassembled WGS sequence"/>
</dbReference>
<evidence type="ECO:0000313" key="1">
    <source>
        <dbReference type="EMBL" id="OIW20939.1"/>
    </source>
</evidence>
<keyword evidence="2" id="KW-1185">Reference proteome</keyword>
<protein>
    <submittedName>
        <fullName evidence="1">Uncharacterized protein</fullName>
    </submittedName>
</protein>
<sequence>MKIKQLRTSWRKIKRENSRILCSSRVVNVQYDPNSYLKNFDDAIIRTLIMHLNHSQQDLQHPQ</sequence>
<reference evidence="1 2" key="1">
    <citation type="journal article" date="2017" name="Plant Biotechnol. J.">
        <title>A comprehensive draft genome sequence for lupin (Lupinus angustifolius), an emerging health food: insights into plant-microbe interactions and legume evolution.</title>
        <authorList>
            <person name="Hane J.K."/>
            <person name="Ming Y."/>
            <person name="Kamphuis L.G."/>
            <person name="Nelson M.N."/>
            <person name="Garg G."/>
            <person name="Atkins C.A."/>
            <person name="Bayer P.E."/>
            <person name="Bravo A."/>
            <person name="Bringans S."/>
            <person name="Cannon S."/>
            <person name="Edwards D."/>
            <person name="Foley R."/>
            <person name="Gao L.L."/>
            <person name="Harrison M.J."/>
            <person name="Huang W."/>
            <person name="Hurgobin B."/>
            <person name="Li S."/>
            <person name="Liu C.W."/>
            <person name="McGrath A."/>
            <person name="Morahan G."/>
            <person name="Murray J."/>
            <person name="Weller J."/>
            <person name="Jian J."/>
            <person name="Singh K.B."/>
        </authorList>
    </citation>
    <scope>NUCLEOTIDE SEQUENCE [LARGE SCALE GENOMIC DNA]</scope>
    <source>
        <strain evidence="2">cv. Tanjil</strain>
        <tissue evidence="1">Whole plant</tissue>
    </source>
</reference>